<feature type="domain" description="DHHA1" evidence="2">
    <location>
        <begin position="228"/>
        <end position="307"/>
    </location>
</feature>
<name>A0A1F5N8N7_9BACT</name>
<dbReference type="InterPro" id="IPR051319">
    <property type="entry name" value="Oligoribo/pAp-PDE_c-di-AMP_PDE"/>
</dbReference>
<dbReference type="STRING" id="1817821.A2717_00455"/>
<proteinExistence type="predicted"/>
<dbReference type="SUPFAM" id="SSF64182">
    <property type="entry name" value="DHH phosphoesterases"/>
    <property type="match status" value="1"/>
</dbReference>
<accession>A0A1F5N8N7</accession>
<dbReference type="InterPro" id="IPR038763">
    <property type="entry name" value="DHH_sf"/>
</dbReference>
<dbReference type="InterPro" id="IPR001667">
    <property type="entry name" value="DDH_dom"/>
</dbReference>
<dbReference type="Pfam" id="PF01368">
    <property type="entry name" value="DHH"/>
    <property type="match status" value="1"/>
</dbReference>
<organism evidence="3 4">
    <name type="scientific">Candidatus Doudnabacteria bacterium RIFCSPHIGHO2_01_FULL_41_86</name>
    <dbReference type="NCBI Taxonomy" id="1817821"/>
    <lineage>
        <taxon>Bacteria</taxon>
        <taxon>Candidatus Doudnaibacteriota</taxon>
    </lineage>
</organism>
<dbReference type="EMBL" id="MFEH01000003">
    <property type="protein sequence ID" value="OGE73989.1"/>
    <property type="molecule type" value="Genomic_DNA"/>
</dbReference>
<gene>
    <name evidence="3" type="ORF">A2717_00455</name>
</gene>
<dbReference type="PANTHER" id="PTHR47618:SF1">
    <property type="entry name" value="BIFUNCTIONAL OLIGORIBONUCLEASE AND PAP PHOSPHATASE NRNA"/>
    <property type="match status" value="1"/>
</dbReference>
<dbReference type="Gene3D" id="3.90.1640.10">
    <property type="entry name" value="inorganic pyrophosphatase (n-terminal core)"/>
    <property type="match status" value="1"/>
</dbReference>
<evidence type="ECO:0000313" key="4">
    <source>
        <dbReference type="Proteomes" id="UP000177610"/>
    </source>
</evidence>
<dbReference type="InterPro" id="IPR003156">
    <property type="entry name" value="DHHA1_dom"/>
</dbReference>
<feature type="domain" description="DDH" evidence="1">
    <location>
        <begin position="21"/>
        <end position="159"/>
    </location>
</feature>
<dbReference type="AlphaFoldDB" id="A0A1F5N8N7"/>
<dbReference type="Proteomes" id="UP000177610">
    <property type="component" value="Unassembled WGS sequence"/>
</dbReference>
<evidence type="ECO:0000313" key="3">
    <source>
        <dbReference type="EMBL" id="OGE73989.1"/>
    </source>
</evidence>
<evidence type="ECO:0000259" key="1">
    <source>
        <dbReference type="Pfam" id="PF01368"/>
    </source>
</evidence>
<evidence type="ECO:0000259" key="2">
    <source>
        <dbReference type="Pfam" id="PF02272"/>
    </source>
</evidence>
<sequence>MKTNKLPFKKALELINNSNRVLLTMHEGPDGDDLGSLLAMRYFLKQLGKEPTAIIKGDVPDNLSFLPDVNVIKQEIDHLNFDLVIFFGCNLAARTGFKQLENLKLSSISFDHHPDNQEFAIVNVVDPETSAVAELVYYFLEFADAELTKEMATCLLTGIFTDTGGFKHANTSSEALEVAAHLLKKGARIDKIAIQTMGKKRPSAIKAWAKGLENARFDPEKKMVFSVLTEEDLREIGATDEDLDGFVELLNNMPQSRFALLLRQDGDVVRGSLRSEPQKKVDVSKIAKSFGGGGHKLASGFKIKGKLKKEGDAWSIQ</sequence>
<reference evidence="3 4" key="1">
    <citation type="journal article" date="2016" name="Nat. Commun.">
        <title>Thousands of microbial genomes shed light on interconnected biogeochemical processes in an aquifer system.</title>
        <authorList>
            <person name="Anantharaman K."/>
            <person name="Brown C.T."/>
            <person name="Hug L.A."/>
            <person name="Sharon I."/>
            <person name="Castelle C.J."/>
            <person name="Probst A.J."/>
            <person name="Thomas B.C."/>
            <person name="Singh A."/>
            <person name="Wilkins M.J."/>
            <person name="Karaoz U."/>
            <person name="Brodie E.L."/>
            <person name="Williams K.H."/>
            <person name="Hubbard S.S."/>
            <person name="Banfield J.F."/>
        </authorList>
    </citation>
    <scope>NUCLEOTIDE SEQUENCE [LARGE SCALE GENOMIC DNA]</scope>
</reference>
<protein>
    <recommendedName>
        <fullName evidence="5">DDH domain-containing protein</fullName>
    </recommendedName>
</protein>
<dbReference type="GO" id="GO:0003676">
    <property type="term" value="F:nucleic acid binding"/>
    <property type="evidence" value="ECO:0007669"/>
    <property type="project" value="InterPro"/>
</dbReference>
<dbReference type="PANTHER" id="PTHR47618">
    <property type="entry name" value="BIFUNCTIONAL OLIGORIBONUCLEASE AND PAP PHOSPHATASE NRNA"/>
    <property type="match status" value="1"/>
</dbReference>
<dbReference type="Pfam" id="PF02272">
    <property type="entry name" value="DHHA1"/>
    <property type="match status" value="1"/>
</dbReference>
<comment type="caution">
    <text evidence="3">The sequence shown here is derived from an EMBL/GenBank/DDBJ whole genome shotgun (WGS) entry which is preliminary data.</text>
</comment>
<evidence type="ECO:0008006" key="5">
    <source>
        <dbReference type="Google" id="ProtNLM"/>
    </source>
</evidence>
<dbReference type="Gene3D" id="3.10.310.30">
    <property type="match status" value="1"/>
</dbReference>